<dbReference type="InterPro" id="IPR002725">
    <property type="entry name" value="YgjP-like_metallopeptidase"/>
</dbReference>
<feature type="domain" description="YgjP-like metallopeptidase" evidence="2">
    <location>
        <begin position="52"/>
        <end position="254"/>
    </location>
</feature>
<dbReference type="PANTHER" id="PTHR30399">
    <property type="entry name" value="UNCHARACTERIZED PROTEIN YGJP"/>
    <property type="match status" value="1"/>
</dbReference>
<evidence type="ECO:0000313" key="3">
    <source>
        <dbReference type="EMBL" id="WRQ86372.1"/>
    </source>
</evidence>
<dbReference type="EC" id="3.4.-.-" evidence="3"/>
<sequence length="260" mass="29706">MFGFVAAPETPREDVAPAAPPVTAPPLTLVSEETEVAAPPQIVVYERNLRAKHYRLTLRKDGIAVATIPARGSERAARKFVAEHTDWLKRVRERQRKRPRQAEVWSVGTELLWRGEMLPIRRAAEGPPAQVSLGADLFRVPRFEGNLRPTLEAGFLRKAKIELPARTWELAAVTRMDVKRVAVRNQRSRWGSCTEGGVISLNWRLILTPPWVSDYVIYHELMHLREMNHSKRFWAAVAEVCPRWEEAEVWLKKHGSFLGL</sequence>
<dbReference type="Gene3D" id="3.30.2010.10">
    <property type="entry name" value="Metalloproteases ('zincins'), catalytic domain"/>
    <property type="match status" value="1"/>
</dbReference>
<name>A0ABZ1C4R2_9BACT</name>
<evidence type="ECO:0000313" key="4">
    <source>
        <dbReference type="Proteomes" id="UP000738431"/>
    </source>
</evidence>
<gene>
    <name evidence="3" type="ORF">K1X11_016270</name>
</gene>
<evidence type="ECO:0000259" key="2">
    <source>
        <dbReference type="Pfam" id="PF01863"/>
    </source>
</evidence>
<keyword evidence="4" id="KW-1185">Reference proteome</keyword>
<dbReference type="GO" id="GO:0008237">
    <property type="term" value="F:metallopeptidase activity"/>
    <property type="evidence" value="ECO:0007669"/>
    <property type="project" value="UniProtKB-KW"/>
</dbReference>
<reference evidence="3 4" key="1">
    <citation type="submission" date="2021-08" db="EMBL/GenBank/DDBJ databases">
        <authorList>
            <person name="Zhang D."/>
            <person name="Zhang A."/>
            <person name="Wang L."/>
        </authorList>
    </citation>
    <scope>NUCLEOTIDE SEQUENCE [LARGE SCALE GENOMIC DNA]</scope>
    <source>
        <strain evidence="3 4">WL0086</strain>
    </source>
</reference>
<dbReference type="InterPro" id="IPR053136">
    <property type="entry name" value="UTP_pyrophosphatase-like"/>
</dbReference>
<dbReference type="Proteomes" id="UP000738431">
    <property type="component" value="Chromosome"/>
</dbReference>
<organism evidence="3 4">
    <name type="scientific">Actomonas aquatica</name>
    <dbReference type="NCBI Taxonomy" id="2866162"/>
    <lineage>
        <taxon>Bacteria</taxon>
        <taxon>Pseudomonadati</taxon>
        <taxon>Verrucomicrobiota</taxon>
        <taxon>Opitutia</taxon>
        <taxon>Opitutales</taxon>
        <taxon>Opitutaceae</taxon>
        <taxon>Actomonas</taxon>
    </lineage>
</organism>
<keyword evidence="3" id="KW-0482">Metalloprotease</keyword>
<dbReference type="PANTHER" id="PTHR30399:SF1">
    <property type="entry name" value="UTP PYROPHOSPHATASE"/>
    <property type="match status" value="1"/>
</dbReference>
<proteinExistence type="predicted"/>
<dbReference type="Pfam" id="PF01863">
    <property type="entry name" value="YgjP-like"/>
    <property type="match status" value="1"/>
</dbReference>
<dbReference type="CDD" id="cd07344">
    <property type="entry name" value="M48_yhfN_like"/>
    <property type="match status" value="1"/>
</dbReference>
<feature type="region of interest" description="Disordered" evidence="1">
    <location>
        <begin position="1"/>
        <end position="20"/>
    </location>
</feature>
<dbReference type="RefSeq" id="WP_225919461.1">
    <property type="nucleotide sequence ID" value="NZ_CP139781.1"/>
</dbReference>
<reference evidence="3 4" key="2">
    <citation type="submission" date="2023-12" db="EMBL/GenBank/DDBJ databases">
        <title>Description of an unclassified Opitutus bacterium of Verrucomicrobiota.</title>
        <authorList>
            <person name="Zhang D.-F."/>
        </authorList>
    </citation>
    <scope>NUCLEOTIDE SEQUENCE [LARGE SCALE GENOMIC DNA]</scope>
    <source>
        <strain evidence="3 4">WL0086</strain>
    </source>
</reference>
<accession>A0ABZ1C4R2</accession>
<dbReference type="EMBL" id="CP139781">
    <property type="protein sequence ID" value="WRQ86372.1"/>
    <property type="molecule type" value="Genomic_DNA"/>
</dbReference>
<keyword evidence="3" id="KW-0645">Protease</keyword>
<evidence type="ECO:0000256" key="1">
    <source>
        <dbReference type="SAM" id="MobiDB-lite"/>
    </source>
</evidence>
<protein>
    <submittedName>
        <fullName evidence="3">SprT family zinc-dependent metalloprotease</fullName>
        <ecNumber evidence="3">3.4.-.-</ecNumber>
    </submittedName>
</protein>
<keyword evidence="3" id="KW-0378">Hydrolase</keyword>